<comment type="caution">
    <text evidence="1">The sequence shown here is derived from an EMBL/GenBank/DDBJ whole genome shotgun (WGS) entry which is preliminary data.</text>
</comment>
<evidence type="ECO:0000313" key="2">
    <source>
        <dbReference type="Proteomes" id="UP000887159"/>
    </source>
</evidence>
<dbReference type="EMBL" id="BMAU01021136">
    <property type="protein sequence ID" value="GFX91767.1"/>
    <property type="molecule type" value="Genomic_DNA"/>
</dbReference>
<reference evidence="1" key="1">
    <citation type="submission" date="2020-08" db="EMBL/GenBank/DDBJ databases">
        <title>Multicomponent nature underlies the extraordinary mechanical properties of spider dragline silk.</title>
        <authorList>
            <person name="Kono N."/>
            <person name="Nakamura H."/>
            <person name="Mori M."/>
            <person name="Yoshida Y."/>
            <person name="Ohtoshi R."/>
            <person name="Malay A.D."/>
            <person name="Moran D.A.P."/>
            <person name="Tomita M."/>
            <person name="Numata K."/>
            <person name="Arakawa K."/>
        </authorList>
    </citation>
    <scope>NUCLEOTIDE SEQUENCE</scope>
</reference>
<name>A0A8X6RM44_TRICX</name>
<accession>A0A8X6RM44</accession>
<organism evidence="1 2">
    <name type="scientific">Trichonephila clavipes</name>
    <name type="common">Golden silk orbweaver</name>
    <name type="synonym">Nephila clavipes</name>
    <dbReference type="NCBI Taxonomy" id="2585209"/>
    <lineage>
        <taxon>Eukaryota</taxon>
        <taxon>Metazoa</taxon>
        <taxon>Ecdysozoa</taxon>
        <taxon>Arthropoda</taxon>
        <taxon>Chelicerata</taxon>
        <taxon>Arachnida</taxon>
        <taxon>Araneae</taxon>
        <taxon>Araneomorphae</taxon>
        <taxon>Entelegynae</taxon>
        <taxon>Araneoidea</taxon>
        <taxon>Nephilidae</taxon>
        <taxon>Trichonephila</taxon>
    </lineage>
</organism>
<protein>
    <submittedName>
        <fullName evidence="1">Uncharacterized protein</fullName>
    </submittedName>
</protein>
<proteinExistence type="predicted"/>
<sequence length="71" mass="7688">MTPQLAGDLDTASGKGKTGYCEAENISHGHRKNEGVFFSVMSLNVPDKMILVDSSPEEKMELDFISPSNKG</sequence>
<dbReference type="Proteomes" id="UP000887159">
    <property type="component" value="Unassembled WGS sequence"/>
</dbReference>
<evidence type="ECO:0000313" key="1">
    <source>
        <dbReference type="EMBL" id="GFX91767.1"/>
    </source>
</evidence>
<gene>
    <name evidence="1" type="ORF">TNCV_3529661</name>
</gene>
<keyword evidence="2" id="KW-1185">Reference proteome</keyword>
<dbReference type="AlphaFoldDB" id="A0A8X6RM44"/>